<dbReference type="Gene3D" id="2.70.98.70">
    <property type="match status" value="1"/>
</dbReference>
<name>A0A9W4D8H9_9CYAN</name>
<organism evidence="7 8">
    <name type="scientific">Planktothrix pseudagardhii</name>
    <dbReference type="NCBI Taxonomy" id="132604"/>
    <lineage>
        <taxon>Bacteria</taxon>
        <taxon>Bacillati</taxon>
        <taxon>Cyanobacteriota</taxon>
        <taxon>Cyanophyceae</taxon>
        <taxon>Oscillatoriophycideae</taxon>
        <taxon>Oscillatoriales</taxon>
        <taxon>Microcoleaceae</taxon>
        <taxon>Planktothrix</taxon>
    </lineage>
</organism>
<dbReference type="Proteomes" id="UP001153719">
    <property type="component" value="Chromosome"/>
</dbReference>
<dbReference type="SUPFAM" id="SSF48230">
    <property type="entry name" value="Chondroitin AC/alginate lyase"/>
    <property type="match status" value="1"/>
</dbReference>
<protein>
    <submittedName>
        <fullName evidence="7">Heparinase II/III N-terminus</fullName>
    </submittedName>
</protein>
<sequence length="652" mass="75041">MRCPASFEPKNFRTLVVQRPQVTFDELDTSPKHYALDFHKSLDLMLDNGWERHGHHLPTLAPPLPWRKFDRSFKFHLHAWEPLSFLLKGSCTGDDRVRCKRYFKASFDYALDWINTFQIPVIDLDPASLLEKEITESESFAWYDMAVGQRIYRLAYILDTVCRDSSYTDETVEILYHSLQFHHRLLSIDNFFKVHSNHGLYQALGQLAAAKRFADIDEDSSCYFTLATDRLSQLISEHFTIDNVHKEHSPGYHYMILGSLIGARQTNLITNPAISECIEAMEKVLTWMIKPNYYITTLGDTDSGGMVRIERLARRYQNSGLQAITSKGQIGCYPEAGVSAFYSAGYAFARLFAPNVQPEFANSSYLAQTACFHSRVHKQADHLSFIWYDKNRDILIDPGRYAYAGRTERGSDLFNQGFWYSDPKRIYCETTRAHNTVEIDGKSFPRKVKPFGSALLYAAEEDGCAVTYCEATHFRRIRHNRLLIMGPGRFLLVLDWLYDRSGTFHDYRQYFHFASEWNVFKQDDTIIAHHPGSESLTSLDLCVTSLIKTATLSFVVRGQEEPDLLGWLSDQANSLIPTSCFHFHQYSNQPTSFVTLFVFGKTLEVDQKMTRFNRSLSAGQVAWKDQQGSILIQIQKLKLAEAQQRNIKVFES</sequence>
<proteinExistence type="predicted"/>
<keyword evidence="2" id="KW-0732">Signal</keyword>
<evidence type="ECO:0000256" key="4">
    <source>
        <dbReference type="ARBA" id="ARBA00023239"/>
    </source>
</evidence>
<dbReference type="Gene3D" id="1.50.10.100">
    <property type="entry name" value="Chondroitin AC/alginate lyase"/>
    <property type="match status" value="1"/>
</dbReference>
<dbReference type="PANTHER" id="PTHR39210">
    <property type="entry name" value="HEPARIN-SULFATE LYASE"/>
    <property type="match status" value="1"/>
</dbReference>
<dbReference type="KEGG" id="ppsu:NO713_04612"/>
<gene>
    <name evidence="7" type="ORF">NO713_04612</name>
</gene>
<dbReference type="InterPro" id="IPR008929">
    <property type="entry name" value="Chondroitin_lyas"/>
</dbReference>
<evidence type="ECO:0000313" key="7">
    <source>
        <dbReference type="EMBL" id="CAD5980047.1"/>
    </source>
</evidence>
<keyword evidence="3" id="KW-0574">Periplasm</keyword>
<dbReference type="InterPro" id="IPR012480">
    <property type="entry name" value="Hepar_II_III_C"/>
</dbReference>
<evidence type="ECO:0000256" key="1">
    <source>
        <dbReference type="ARBA" id="ARBA00004418"/>
    </source>
</evidence>
<dbReference type="GO" id="GO:0016829">
    <property type="term" value="F:lyase activity"/>
    <property type="evidence" value="ECO:0007669"/>
    <property type="project" value="UniProtKB-KW"/>
</dbReference>
<feature type="domain" description="Heparin-sulfate lyase N-terminal" evidence="6">
    <location>
        <begin position="109"/>
        <end position="302"/>
    </location>
</feature>
<keyword evidence="8" id="KW-1185">Reference proteome</keyword>
<dbReference type="EMBL" id="LR882967">
    <property type="protein sequence ID" value="CAD5980047.1"/>
    <property type="molecule type" value="Genomic_DNA"/>
</dbReference>
<dbReference type="InterPro" id="IPR031680">
    <property type="entry name" value="Hepar_II_III_N"/>
</dbReference>
<keyword evidence="4" id="KW-0456">Lyase</keyword>
<dbReference type="Pfam" id="PF16889">
    <property type="entry name" value="Hepar_II_III_N"/>
    <property type="match status" value="1"/>
</dbReference>
<dbReference type="Pfam" id="PF07940">
    <property type="entry name" value="Hepar_II_III_C"/>
    <property type="match status" value="1"/>
</dbReference>
<feature type="domain" description="Heparinase II/III-like C-terminal" evidence="5">
    <location>
        <begin position="343"/>
        <end position="527"/>
    </location>
</feature>
<dbReference type="PANTHER" id="PTHR39210:SF1">
    <property type="entry name" value="HEPARIN-SULFATE LYASE"/>
    <property type="match status" value="1"/>
</dbReference>
<evidence type="ECO:0000256" key="3">
    <source>
        <dbReference type="ARBA" id="ARBA00022764"/>
    </source>
</evidence>
<evidence type="ECO:0000256" key="2">
    <source>
        <dbReference type="ARBA" id="ARBA00022729"/>
    </source>
</evidence>
<accession>A0A9W4D8H9</accession>
<dbReference type="AlphaFoldDB" id="A0A9W4D8H9"/>
<comment type="subcellular location">
    <subcellularLocation>
        <location evidence="1">Periplasm</location>
    </subcellularLocation>
</comment>
<evidence type="ECO:0000313" key="8">
    <source>
        <dbReference type="Proteomes" id="UP001153719"/>
    </source>
</evidence>
<evidence type="ECO:0000259" key="6">
    <source>
        <dbReference type="Pfam" id="PF16889"/>
    </source>
</evidence>
<dbReference type="GO" id="GO:0042597">
    <property type="term" value="C:periplasmic space"/>
    <property type="evidence" value="ECO:0007669"/>
    <property type="project" value="UniProtKB-SubCell"/>
</dbReference>
<reference evidence="7" key="1">
    <citation type="submission" date="2020-09" db="EMBL/GenBank/DDBJ databases">
        <authorList>
            <person name="Blom J."/>
        </authorList>
    </citation>
    <scope>NUCLEOTIDE SEQUENCE</scope>
    <source>
        <strain evidence="7">No.713</strain>
    </source>
</reference>
<evidence type="ECO:0000259" key="5">
    <source>
        <dbReference type="Pfam" id="PF07940"/>
    </source>
</evidence>